<dbReference type="Proteomes" id="UP000008974">
    <property type="component" value="Unassembled WGS sequence"/>
</dbReference>
<dbReference type="AlphaFoldDB" id="E1EVQ9"/>
<dbReference type="VEuPathDB" id="GiardiaDB:GLP15_3133"/>
<protein>
    <submittedName>
        <fullName evidence="1">Uncharacterized protein</fullName>
    </submittedName>
</protein>
<sequence length="572" mass="63268">MDIKQRFPFLNHDVKEAMRSGRSISDVMQTLQHTRQEYLTIPRALFLRYVHAEYIDLTLESSVQITEAQRMASGHGMPPRPRVSQRPNAHLNTLLTRFVRERVASARERPSASFVTPERIVLDRVAIDEPETITIYADPRVMGASLSLIRIYSSCHSLQVSSKSEGPLLRISVRFLPSVEGLFKGSIVLLVGTRRTIVPIEAYVTPKPTGTRISPSPLLQPIRVPGLPMDSNKLPRKTSINKTNKSITVLDSYPTYPTLSRFSPDTYDRQLAMAAIPYQSPTETQMFDTAAQRPLSNGCSLSVGAIAVSDSECEPAVSYQTHREPSKPRVSPTSIIMVRKRSSLSQRAPIRSSIGGEYLNDSGSFRNLSLLDKPSPSKQRTVVHSCNSTSPMFSAPSSCLKSSHDSESEEFICAPVLKDIPQLIESIVDLNENTISTQDPTTINITPSPQRDSVDKAGVVNLLPLQLFQVVPRYVSEHTDCDPSTTWGSLTDGDSSCEDALLSTSQVSDYAFTTDELEQMSRAVADWNAFSQFDTDEQVDITDGGAVVTVTDISGWHTSRLNLLTDITYNLV</sequence>
<dbReference type="OrthoDB" id="10253386at2759"/>
<accession>E1EVQ9</accession>
<evidence type="ECO:0000313" key="1">
    <source>
        <dbReference type="EMBL" id="EFO65694.1"/>
    </source>
</evidence>
<proteinExistence type="predicted"/>
<dbReference type="OMA" id="FSAPSSC"/>
<evidence type="ECO:0000313" key="2">
    <source>
        <dbReference type="Proteomes" id="UP000008974"/>
    </source>
</evidence>
<dbReference type="EMBL" id="ACVC01000010">
    <property type="protein sequence ID" value="EFO65694.1"/>
    <property type="molecule type" value="Genomic_DNA"/>
</dbReference>
<gene>
    <name evidence="1" type="ORF">GLP15_3133</name>
</gene>
<name>E1EVQ9_GIAIA</name>
<comment type="caution">
    <text evidence="1">The sequence shown here is derived from an EMBL/GenBank/DDBJ whole genome shotgun (WGS) entry which is preliminary data.</text>
</comment>
<organism evidence="1 2">
    <name type="scientific">Giardia intestinalis (strain P15)</name>
    <name type="common">Giardia lamblia</name>
    <dbReference type="NCBI Taxonomy" id="658858"/>
    <lineage>
        <taxon>Eukaryota</taxon>
        <taxon>Metamonada</taxon>
        <taxon>Diplomonadida</taxon>
        <taxon>Hexamitidae</taxon>
        <taxon>Giardiinae</taxon>
        <taxon>Giardia</taxon>
    </lineage>
</organism>
<reference evidence="1 2" key="1">
    <citation type="journal article" date="2010" name="BMC Genomics">
        <title>Genome analysis and comparative genomics of a Giardia intestinalis assemblage E isolate.</title>
        <authorList>
            <person name="Jerlstrom-Hultqvist J."/>
            <person name="Franzen O."/>
            <person name="Ankarklev J."/>
            <person name="Xu F."/>
            <person name="Nohynkova E."/>
            <person name="Andersson J.O."/>
            <person name="Svard S.G."/>
            <person name="Andersson B."/>
        </authorList>
    </citation>
    <scope>NUCLEOTIDE SEQUENCE [LARGE SCALE GENOMIC DNA]</scope>
    <source>
        <strain evidence="1 2">P15</strain>
    </source>
</reference>